<dbReference type="GO" id="GO:0009055">
    <property type="term" value="F:electron transfer activity"/>
    <property type="evidence" value="ECO:0007669"/>
    <property type="project" value="InterPro"/>
</dbReference>
<evidence type="ECO:0000256" key="3">
    <source>
        <dbReference type="ARBA" id="ARBA00023004"/>
    </source>
</evidence>
<dbReference type="AlphaFoldDB" id="A0A7Y9QYR7"/>
<dbReference type="EMBL" id="JACCFH010000001">
    <property type="protein sequence ID" value="NYG33331.1"/>
    <property type="molecule type" value="Genomic_DNA"/>
</dbReference>
<dbReference type="InterPro" id="IPR036909">
    <property type="entry name" value="Cyt_c-like_dom_sf"/>
</dbReference>
<evidence type="ECO:0000313" key="6">
    <source>
        <dbReference type="EMBL" id="NYG33331.1"/>
    </source>
</evidence>
<keyword evidence="3 4" id="KW-0408">Iron</keyword>
<protein>
    <submittedName>
        <fullName evidence="6">Mono/diheme cytochrome c family protein</fullName>
    </submittedName>
</protein>
<sequence>MAQQGRIDPGLREYQANCAACHGVSGKGDGPYNELLKRSATDLSTLSRRNGGVFPVARLYEVIEGAGTGHGSREMPVFGQSYRVRAGEYYADMPYDPEPFVRGRILSLIEYLNRLQVK</sequence>
<keyword evidence="1 4" id="KW-0349">Heme</keyword>
<keyword evidence="7" id="KW-1185">Reference proteome</keyword>
<proteinExistence type="predicted"/>
<dbReference type="Gene3D" id="1.10.760.10">
    <property type="entry name" value="Cytochrome c-like domain"/>
    <property type="match status" value="1"/>
</dbReference>
<accession>A0A7Y9QYR7</accession>
<evidence type="ECO:0000256" key="2">
    <source>
        <dbReference type="ARBA" id="ARBA00022723"/>
    </source>
</evidence>
<evidence type="ECO:0000256" key="1">
    <source>
        <dbReference type="ARBA" id="ARBA00022617"/>
    </source>
</evidence>
<dbReference type="InterPro" id="IPR009056">
    <property type="entry name" value="Cyt_c-like_dom"/>
</dbReference>
<keyword evidence="2 4" id="KW-0479">Metal-binding</keyword>
<dbReference type="PROSITE" id="PS51007">
    <property type="entry name" value="CYTC"/>
    <property type="match status" value="1"/>
</dbReference>
<evidence type="ECO:0000259" key="5">
    <source>
        <dbReference type="PROSITE" id="PS51007"/>
    </source>
</evidence>
<evidence type="ECO:0000313" key="7">
    <source>
        <dbReference type="Proteomes" id="UP000518288"/>
    </source>
</evidence>
<dbReference type="GO" id="GO:0046872">
    <property type="term" value="F:metal ion binding"/>
    <property type="evidence" value="ECO:0007669"/>
    <property type="project" value="UniProtKB-KW"/>
</dbReference>
<evidence type="ECO:0000256" key="4">
    <source>
        <dbReference type="PROSITE-ProRule" id="PRU00433"/>
    </source>
</evidence>
<organism evidence="6 7">
    <name type="scientific">Sphaerotilus montanus</name>
    <dbReference type="NCBI Taxonomy" id="522889"/>
    <lineage>
        <taxon>Bacteria</taxon>
        <taxon>Pseudomonadati</taxon>
        <taxon>Pseudomonadota</taxon>
        <taxon>Betaproteobacteria</taxon>
        <taxon>Burkholderiales</taxon>
        <taxon>Sphaerotilaceae</taxon>
        <taxon>Sphaerotilus</taxon>
    </lineage>
</organism>
<dbReference type="SUPFAM" id="SSF46626">
    <property type="entry name" value="Cytochrome c"/>
    <property type="match status" value="1"/>
</dbReference>
<reference evidence="6 7" key="1">
    <citation type="submission" date="2020-07" db="EMBL/GenBank/DDBJ databases">
        <title>Genomic Encyclopedia of Archaeal and Bacterial Type Strains, Phase II (KMG-II): from individual species to whole genera.</title>
        <authorList>
            <person name="Goeker M."/>
        </authorList>
    </citation>
    <scope>NUCLEOTIDE SEQUENCE [LARGE SCALE GENOMIC DNA]</scope>
    <source>
        <strain evidence="6 7">DSM 21226</strain>
    </source>
</reference>
<gene>
    <name evidence="6" type="ORF">BDD16_002317</name>
</gene>
<dbReference type="GO" id="GO:0020037">
    <property type="term" value="F:heme binding"/>
    <property type="evidence" value="ECO:0007669"/>
    <property type="project" value="InterPro"/>
</dbReference>
<dbReference type="Proteomes" id="UP000518288">
    <property type="component" value="Unassembled WGS sequence"/>
</dbReference>
<feature type="domain" description="Cytochrome c" evidence="5">
    <location>
        <begin position="5"/>
        <end position="116"/>
    </location>
</feature>
<dbReference type="RefSeq" id="WP_179634108.1">
    <property type="nucleotide sequence ID" value="NZ_JACCFH010000001.1"/>
</dbReference>
<dbReference type="Pfam" id="PF13442">
    <property type="entry name" value="Cytochrome_CBB3"/>
    <property type="match status" value="1"/>
</dbReference>
<comment type="caution">
    <text evidence="6">The sequence shown here is derived from an EMBL/GenBank/DDBJ whole genome shotgun (WGS) entry which is preliminary data.</text>
</comment>
<name>A0A7Y9QYR7_9BURK</name>